<sequence>MAQQVVVGLDAGGTSTRCAAVSPEGGLLGYGRAPGANNLSGGDPAAALAQALRGALSGIPGAEVSHAVFGLAGAATAGRERSAEVAQEAWDGLGLPGAPRVTDDIAVAFAAGSAADVGAVLIAGTGAVAARVRSGAVVRRSDGNGWLLGDEGSAVWLALAGLRAALAALDGRGGPTSLCERLAARLKVPAHDPGALVRAAHARAPAELGGLAPEVGAAAAAGDPAAVRVVADAARHLLASLAAVEPDVGGEPVVLAGGVLEEGPVADAVRDGLRERGCAEPLRAADGALGAGRLALRDRGSPPQAHAALLRHAVR</sequence>
<dbReference type="EMBL" id="BAABIK010000008">
    <property type="protein sequence ID" value="GAA4937836.1"/>
    <property type="molecule type" value="Genomic_DNA"/>
</dbReference>
<reference evidence="3" key="1">
    <citation type="journal article" date="2019" name="Int. J. Syst. Evol. Microbiol.">
        <title>The Global Catalogue of Microorganisms (GCM) 10K type strain sequencing project: providing services to taxonomists for standard genome sequencing and annotation.</title>
        <authorList>
            <consortium name="The Broad Institute Genomics Platform"/>
            <consortium name="The Broad Institute Genome Sequencing Center for Infectious Disease"/>
            <person name="Wu L."/>
            <person name="Ma J."/>
        </authorList>
    </citation>
    <scope>NUCLEOTIDE SEQUENCE [LARGE SCALE GENOMIC DNA]</scope>
    <source>
        <strain evidence="3">JCM 18123</strain>
    </source>
</reference>
<dbReference type="SUPFAM" id="SSF53067">
    <property type="entry name" value="Actin-like ATPase domain"/>
    <property type="match status" value="2"/>
</dbReference>
<proteinExistence type="predicted"/>
<organism evidence="2 3">
    <name type="scientific">Streptomonospora halophila</name>
    <dbReference type="NCBI Taxonomy" id="427369"/>
    <lineage>
        <taxon>Bacteria</taxon>
        <taxon>Bacillati</taxon>
        <taxon>Actinomycetota</taxon>
        <taxon>Actinomycetes</taxon>
        <taxon>Streptosporangiales</taxon>
        <taxon>Nocardiopsidaceae</taxon>
        <taxon>Streptomonospora</taxon>
    </lineage>
</organism>
<accession>A0ABP9GCJ2</accession>
<dbReference type="Proteomes" id="UP001499993">
    <property type="component" value="Unassembled WGS sequence"/>
</dbReference>
<dbReference type="InterPro" id="IPR043129">
    <property type="entry name" value="ATPase_NBD"/>
</dbReference>
<dbReference type="Gene3D" id="3.30.420.40">
    <property type="match status" value="2"/>
</dbReference>
<evidence type="ECO:0000313" key="2">
    <source>
        <dbReference type="EMBL" id="GAA4937836.1"/>
    </source>
</evidence>
<keyword evidence="3" id="KW-1185">Reference proteome</keyword>
<feature type="domain" description="ATPase BadF/BadG/BcrA/BcrD type" evidence="1">
    <location>
        <begin position="7"/>
        <end position="291"/>
    </location>
</feature>
<evidence type="ECO:0000259" key="1">
    <source>
        <dbReference type="Pfam" id="PF01869"/>
    </source>
</evidence>
<gene>
    <name evidence="2" type="ORF">GCM10023224_18740</name>
</gene>
<dbReference type="PANTHER" id="PTHR43190">
    <property type="entry name" value="N-ACETYL-D-GLUCOSAMINE KINASE"/>
    <property type="match status" value="1"/>
</dbReference>
<dbReference type="InterPro" id="IPR002731">
    <property type="entry name" value="ATPase_BadF"/>
</dbReference>
<dbReference type="RefSeq" id="WP_345556274.1">
    <property type="nucleotide sequence ID" value="NZ_BAABIK010000008.1"/>
</dbReference>
<dbReference type="PANTHER" id="PTHR43190:SF3">
    <property type="entry name" value="N-ACETYL-D-GLUCOSAMINE KINASE"/>
    <property type="match status" value="1"/>
</dbReference>
<evidence type="ECO:0000313" key="3">
    <source>
        <dbReference type="Proteomes" id="UP001499993"/>
    </source>
</evidence>
<dbReference type="Pfam" id="PF01869">
    <property type="entry name" value="BcrAD_BadFG"/>
    <property type="match status" value="1"/>
</dbReference>
<comment type="caution">
    <text evidence="2">The sequence shown here is derived from an EMBL/GenBank/DDBJ whole genome shotgun (WGS) entry which is preliminary data.</text>
</comment>
<protein>
    <submittedName>
        <fullName evidence="2">BadF/BadG/BcrA/BcrD ATPase family protein</fullName>
    </submittedName>
</protein>
<name>A0ABP9GCJ2_9ACTN</name>
<dbReference type="InterPro" id="IPR052519">
    <property type="entry name" value="Euk-type_GlcNAc_Kinase"/>
</dbReference>